<reference evidence="1" key="2">
    <citation type="submission" date="2020-09" db="EMBL/GenBank/DDBJ databases">
        <authorList>
            <person name="Sun Q."/>
            <person name="Zhou Y."/>
        </authorList>
    </citation>
    <scope>NUCLEOTIDE SEQUENCE</scope>
    <source>
        <strain evidence="1">CGMCC 1.15762</strain>
    </source>
</reference>
<dbReference type="AlphaFoldDB" id="A0A8J2ZHA9"/>
<sequence>MSSGITWRQIALQIEGEEQPFWVIQDTAVTLPGDNVSLENANGSIRLFTAKSCTWATAKQGQHSFGQVQLTFEERKSADGWVRPIWFACTGDDGYLGGGSLFLK</sequence>
<dbReference type="EMBL" id="BMJV01000001">
    <property type="protein sequence ID" value="GGG62738.1"/>
    <property type="molecule type" value="Genomic_DNA"/>
</dbReference>
<protein>
    <submittedName>
        <fullName evidence="1">Uncharacterized protein</fullName>
    </submittedName>
</protein>
<proteinExistence type="predicted"/>
<accession>A0A8J2ZHA9</accession>
<keyword evidence="2" id="KW-1185">Reference proteome</keyword>
<gene>
    <name evidence="1" type="ORF">GCM10011415_06360</name>
</gene>
<dbReference type="Proteomes" id="UP000617145">
    <property type="component" value="Unassembled WGS sequence"/>
</dbReference>
<evidence type="ECO:0000313" key="1">
    <source>
        <dbReference type="EMBL" id="GGG62738.1"/>
    </source>
</evidence>
<comment type="caution">
    <text evidence="1">The sequence shown here is derived from an EMBL/GenBank/DDBJ whole genome shotgun (WGS) entry which is preliminary data.</text>
</comment>
<dbReference type="RefSeq" id="WP_188788681.1">
    <property type="nucleotide sequence ID" value="NZ_BMJV01000001.1"/>
</dbReference>
<name>A0A8J2ZHA9_9RHOB</name>
<evidence type="ECO:0000313" key="2">
    <source>
        <dbReference type="Proteomes" id="UP000617145"/>
    </source>
</evidence>
<organism evidence="1 2">
    <name type="scientific">Salipiger pallidus</name>
    <dbReference type="NCBI Taxonomy" id="1775170"/>
    <lineage>
        <taxon>Bacteria</taxon>
        <taxon>Pseudomonadati</taxon>
        <taxon>Pseudomonadota</taxon>
        <taxon>Alphaproteobacteria</taxon>
        <taxon>Rhodobacterales</taxon>
        <taxon>Roseobacteraceae</taxon>
        <taxon>Salipiger</taxon>
    </lineage>
</organism>
<reference evidence="1" key="1">
    <citation type="journal article" date="2014" name="Int. J. Syst. Evol. Microbiol.">
        <title>Complete genome sequence of Corynebacterium casei LMG S-19264T (=DSM 44701T), isolated from a smear-ripened cheese.</title>
        <authorList>
            <consortium name="US DOE Joint Genome Institute (JGI-PGF)"/>
            <person name="Walter F."/>
            <person name="Albersmeier A."/>
            <person name="Kalinowski J."/>
            <person name="Ruckert C."/>
        </authorList>
    </citation>
    <scope>NUCLEOTIDE SEQUENCE</scope>
    <source>
        <strain evidence="1">CGMCC 1.15762</strain>
    </source>
</reference>